<gene>
    <name evidence="2" type="ORF">ACFOKF_19030</name>
</gene>
<dbReference type="RefSeq" id="WP_380797935.1">
    <property type="nucleotide sequence ID" value="NZ_JBHRVU010000005.1"/>
</dbReference>
<dbReference type="HAMAP" id="MF_00775">
    <property type="entry name" value="UPF0311"/>
    <property type="match status" value="1"/>
</dbReference>
<keyword evidence="3" id="KW-1185">Reference proteome</keyword>
<dbReference type="InterPro" id="IPR020915">
    <property type="entry name" value="UPF0311"/>
</dbReference>
<sequence length="174" mass="18907">MGDLDRRSMLAGGIALTAWIGGTAQAAEPDEPGLAFVYEAIVTLEPTIEVGRTPLGTRRRVPITGGHFAGPRIRGKVLAGGADWQLQRTDNWTVIEADYMMQANDSALIHVRNVGLTNSKVPDAPQRYLRTVPIFEAPEGPHAWLNQAIFVGTIGTPPEDAPKPSVRIRVYRVT</sequence>
<protein>
    <recommendedName>
        <fullName evidence="1">UPF0311 protein ACFOKF_19030</fullName>
    </recommendedName>
</protein>
<evidence type="ECO:0000256" key="1">
    <source>
        <dbReference type="HAMAP-Rule" id="MF_00775"/>
    </source>
</evidence>
<organism evidence="2 3">
    <name type="scientific">Sphingobium rhizovicinum</name>
    <dbReference type="NCBI Taxonomy" id="432308"/>
    <lineage>
        <taxon>Bacteria</taxon>
        <taxon>Pseudomonadati</taxon>
        <taxon>Pseudomonadota</taxon>
        <taxon>Alphaproteobacteria</taxon>
        <taxon>Sphingomonadales</taxon>
        <taxon>Sphingomonadaceae</taxon>
        <taxon>Sphingobium</taxon>
    </lineage>
</organism>
<dbReference type="EMBL" id="JBHRVU010000005">
    <property type="protein sequence ID" value="MFC3443251.1"/>
    <property type="molecule type" value="Genomic_DNA"/>
</dbReference>
<evidence type="ECO:0000313" key="3">
    <source>
        <dbReference type="Proteomes" id="UP001595681"/>
    </source>
</evidence>
<comment type="caution">
    <text evidence="2">The sequence shown here is derived from an EMBL/GenBank/DDBJ whole genome shotgun (WGS) entry which is preliminary data.</text>
</comment>
<dbReference type="PANTHER" id="PTHR37315:SF1">
    <property type="entry name" value="UPF0311 PROTEIN BLR7842"/>
    <property type="match status" value="1"/>
</dbReference>
<evidence type="ECO:0000313" key="2">
    <source>
        <dbReference type="EMBL" id="MFC3443251.1"/>
    </source>
</evidence>
<name>A0ABV7NJL8_9SPHN</name>
<comment type="similarity">
    <text evidence="1">Belongs to the UPF0311 family.</text>
</comment>
<proteinExistence type="inferred from homology"/>
<accession>A0ABV7NJL8</accession>
<dbReference type="Proteomes" id="UP001595681">
    <property type="component" value="Unassembled WGS sequence"/>
</dbReference>
<dbReference type="Pfam" id="PF11578">
    <property type="entry name" value="DUF3237"/>
    <property type="match status" value="1"/>
</dbReference>
<dbReference type="Gene3D" id="2.40.160.20">
    <property type="match status" value="1"/>
</dbReference>
<reference evidence="3" key="1">
    <citation type="journal article" date="2019" name="Int. J. Syst. Evol. Microbiol.">
        <title>The Global Catalogue of Microorganisms (GCM) 10K type strain sequencing project: providing services to taxonomists for standard genome sequencing and annotation.</title>
        <authorList>
            <consortium name="The Broad Institute Genomics Platform"/>
            <consortium name="The Broad Institute Genome Sequencing Center for Infectious Disease"/>
            <person name="Wu L."/>
            <person name="Ma J."/>
        </authorList>
    </citation>
    <scope>NUCLEOTIDE SEQUENCE [LARGE SCALE GENOMIC DNA]</scope>
    <source>
        <strain evidence="3">CCM 7491</strain>
    </source>
</reference>
<dbReference type="PANTHER" id="PTHR37315">
    <property type="entry name" value="UPF0311 PROTEIN BLR7842"/>
    <property type="match status" value="1"/>
</dbReference>